<evidence type="ECO:0000313" key="2">
    <source>
        <dbReference type="Proteomes" id="UP001212803"/>
    </source>
</evidence>
<dbReference type="Proteomes" id="UP001212803">
    <property type="component" value="Chromosome"/>
</dbReference>
<accession>A0ABY7M9F3</accession>
<proteinExistence type="predicted"/>
<dbReference type="InterPro" id="IPR027417">
    <property type="entry name" value="P-loop_NTPase"/>
</dbReference>
<dbReference type="InterPro" id="IPR045006">
    <property type="entry name" value="CHLI-like"/>
</dbReference>
<dbReference type="EMBL" id="CP115149">
    <property type="protein sequence ID" value="WBL36311.1"/>
    <property type="molecule type" value="Genomic_DNA"/>
</dbReference>
<dbReference type="PANTHER" id="PTHR32039">
    <property type="entry name" value="MAGNESIUM-CHELATASE SUBUNIT CHLI"/>
    <property type="match status" value="1"/>
</dbReference>
<sequence length="92" mass="9467">MRALAALLPPVEATDGCPFACAPAEQAECPGEHTAGAGAVSRPPRLVTLPVGASEERLIGSLDIEAALSRGERKVEPGLLAAAHQGFFMSMK</sequence>
<gene>
    <name evidence="1" type="ORF">O0235_01630</name>
</gene>
<organism evidence="1 2">
    <name type="scientific">Tepidiforma flava</name>
    <dbReference type="NCBI Taxonomy" id="3004094"/>
    <lineage>
        <taxon>Bacteria</taxon>
        <taxon>Bacillati</taxon>
        <taxon>Chloroflexota</taxon>
        <taxon>Tepidiformia</taxon>
        <taxon>Tepidiformales</taxon>
        <taxon>Tepidiformaceae</taxon>
        <taxon>Tepidiforma</taxon>
    </lineage>
</organism>
<evidence type="ECO:0000313" key="1">
    <source>
        <dbReference type="EMBL" id="WBL36311.1"/>
    </source>
</evidence>
<keyword evidence="2" id="KW-1185">Reference proteome</keyword>
<protein>
    <submittedName>
        <fullName evidence="1">Uncharacterized protein</fullName>
    </submittedName>
</protein>
<name>A0ABY7M9F3_9CHLR</name>
<dbReference type="RefSeq" id="WP_270056835.1">
    <property type="nucleotide sequence ID" value="NZ_CP115149.1"/>
</dbReference>
<dbReference type="PANTHER" id="PTHR32039:SF9">
    <property type="entry name" value="MAGNESIUM-CHELATASE SUBUNIT CHLI-2, CHLOROPLASTIC"/>
    <property type="match status" value="1"/>
</dbReference>
<reference evidence="1 2" key="1">
    <citation type="journal article" date="2023" name="ISME J.">
        <title>Thermophilic Dehalococcoidia with unusual traits shed light on an unexpected past.</title>
        <authorList>
            <person name="Palmer M."/>
            <person name="Covington J.K."/>
            <person name="Zhou E.M."/>
            <person name="Thomas S.C."/>
            <person name="Habib N."/>
            <person name="Seymour C.O."/>
            <person name="Lai D."/>
            <person name="Johnston J."/>
            <person name="Hashimi A."/>
            <person name="Jiao J.Y."/>
            <person name="Muok A.R."/>
            <person name="Liu L."/>
            <person name="Xian W.D."/>
            <person name="Zhi X.Y."/>
            <person name="Li M.M."/>
            <person name="Silva L.P."/>
            <person name="Bowen B.P."/>
            <person name="Louie K."/>
            <person name="Briegel A."/>
            <person name="Pett-Ridge J."/>
            <person name="Weber P.K."/>
            <person name="Tocheva E.I."/>
            <person name="Woyke T."/>
            <person name="Northen T.R."/>
            <person name="Mayali X."/>
            <person name="Li W.J."/>
            <person name="Hedlund B.P."/>
        </authorList>
    </citation>
    <scope>NUCLEOTIDE SEQUENCE [LARGE SCALE GENOMIC DNA]</scope>
    <source>
        <strain evidence="1 2">YIM 72310</strain>
    </source>
</reference>
<dbReference type="Gene3D" id="3.40.50.300">
    <property type="entry name" value="P-loop containing nucleotide triphosphate hydrolases"/>
    <property type="match status" value="1"/>
</dbReference>